<dbReference type="Proteomes" id="UP000012960">
    <property type="component" value="Unplaced"/>
</dbReference>
<dbReference type="Gramene" id="Ma01_t19590.1">
    <property type="protein sequence ID" value="Ma01_p19590.1"/>
    <property type="gene ID" value="Ma01_g19590"/>
</dbReference>
<dbReference type="InParanoid" id="A0A804HW31"/>
<dbReference type="EnsemblPlants" id="Ma01_t19590.1">
    <property type="protein sequence ID" value="Ma01_p19590.1"/>
    <property type="gene ID" value="Ma01_g19590"/>
</dbReference>
<protein>
    <submittedName>
        <fullName evidence="2">Uncharacterized protein</fullName>
    </submittedName>
</protein>
<dbReference type="PANTHER" id="PTHR33240:SF8">
    <property type="entry name" value="OS03G0439900 PROTEIN"/>
    <property type="match status" value="1"/>
</dbReference>
<dbReference type="OMA" id="HLEIRRI"/>
<name>A0A804HW31_MUSAM</name>
<organism evidence="2 3">
    <name type="scientific">Musa acuminata subsp. malaccensis</name>
    <name type="common">Wild banana</name>
    <name type="synonym">Musa malaccensis</name>
    <dbReference type="NCBI Taxonomy" id="214687"/>
    <lineage>
        <taxon>Eukaryota</taxon>
        <taxon>Viridiplantae</taxon>
        <taxon>Streptophyta</taxon>
        <taxon>Embryophyta</taxon>
        <taxon>Tracheophyta</taxon>
        <taxon>Spermatophyta</taxon>
        <taxon>Magnoliopsida</taxon>
        <taxon>Liliopsida</taxon>
        <taxon>Zingiberales</taxon>
        <taxon>Musaceae</taxon>
        <taxon>Musa</taxon>
    </lineage>
</organism>
<accession>A0A804HW31</accession>
<feature type="region of interest" description="Disordered" evidence="1">
    <location>
        <begin position="56"/>
        <end position="87"/>
    </location>
</feature>
<evidence type="ECO:0000256" key="1">
    <source>
        <dbReference type="SAM" id="MobiDB-lite"/>
    </source>
</evidence>
<dbReference type="PANTHER" id="PTHR33240">
    <property type="entry name" value="OS08G0508500 PROTEIN"/>
    <property type="match status" value="1"/>
</dbReference>
<evidence type="ECO:0000313" key="2">
    <source>
        <dbReference type="EnsemblPlants" id="Ma01_p19590.1"/>
    </source>
</evidence>
<dbReference type="AlphaFoldDB" id="A0A804HW31"/>
<reference evidence="2" key="1">
    <citation type="submission" date="2021-05" db="UniProtKB">
        <authorList>
            <consortium name="EnsemblPlants"/>
        </authorList>
    </citation>
    <scope>IDENTIFICATION</scope>
    <source>
        <strain evidence="2">subsp. malaccensis</strain>
    </source>
</reference>
<proteinExistence type="predicted"/>
<keyword evidence="3" id="KW-1185">Reference proteome</keyword>
<evidence type="ECO:0000313" key="3">
    <source>
        <dbReference type="Proteomes" id="UP000012960"/>
    </source>
</evidence>
<sequence length="193" mass="21876">MGLLQQPRPMKAARRDQSKYCRFHRDYSHDTKDCHDLWNQIEALIRRGHLRRYLKSQEATPRPRGPPETQIDVISSGPAAGDNSTTTRKAYAYSTMEKRPRPEHEPKITFGVGKVERSHHDDTLVISIQITNARVKRVMVDTGSSVDVLYFDAFKRFDSIEGDLTLVASAFTGFTRDFISPLGTTVLPITIGE</sequence>